<sequence>MLLPIPGFSYLKASEGSTPPHPVLSSPAAPVVTPVSREIITEARRRIRIVLDVIFRIRPPSHLEKAGLSSVATRLLRRRMAERSDNAGPVRVDSLHVREAVDGPDFEIYGCCSSRAQGWAFLALFGPPSGLPVLIEPQNQGRDANHIPAVQEPRCWQIHSFRLLSPHR</sequence>
<evidence type="ECO:0000313" key="2">
    <source>
        <dbReference type="Proteomes" id="UP000516320"/>
    </source>
</evidence>
<organism evidence="1 2">
    <name type="scientific">Corynebacterium poyangense</name>
    <dbReference type="NCBI Taxonomy" id="2684405"/>
    <lineage>
        <taxon>Bacteria</taxon>
        <taxon>Bacillati</taxon>
        <taxon>Actinomycetota</taxon>
        <taxon>Actinomycetes</taxon>
        <taxon>Mycobacteriales</taxon>
        <taxon>Corynebacteriaceae</taxon>
        <taxon>Corynebacterium</taxon>
    </lineage>
</organism>
<dbReference type="RefSeq" id="WP_187975224.1">
    <property type="nucleotide sequence ID" value="NZ_CP046884.1"/>
</dbReference>
<protein>
    <submittedName>
        <fullName evidence="1">Uncharacterized protein</fullName>
    </submittedName>
</protein>
<dbReference type="Proteomes" id="UP000516320">
    <property type="component" value="Chromosome"/>
</dbReference>
<evidence type="ECO:0000313" key="1">
    <source>
        <dbReference type="EMBL" id="QNQ89771.1"/>
    </source>
</evidence>
<proteinExistence type="predicted"/>
<gene>
    <name evidence="1" type="ORF">GP475_03235</name>
</gene>
<accession>A0A7H0SMJ6</accession>
<keyword evidence="2" id="KW-1185">Reference proteome</keyword>
<reference evidence="1 2" key="1">
    <citation type="submission" date="2019-12" db="EMBL/GenBank/DDBJ databases">
        <title>Corynebacterium sp. nov., isolated from feces of the Anser Albifrons in China.</title>
        <authorList>
            <person name="Liu Q."/>
        </authorList>
    </citation>
    <scope>NUCLEOTIDE SEQUENCE [LARGE SCALE GENOMIC DNA]</scope>
    <source>
        <strain evidence="1 2">4H37-19</strain>
    </source>
</reference>
<name>A0A7H0SMJ6_9CORY</name>
<dbReference type="AlphaFoldDB" id="A0A7H0SMJ6"/>
<dbReference type="EMBL" id="CP046884">
    <property type="protein sequence ID" value="QNQ89771.1"/>
    <property type="molecule type" value="Genomic_DNA"/>
</dbReference>
<dbReference type="KEGG" id="cpoy:GP475_03235"/>